<keyword evidence="6" id="KW-0156">Chromatin regulator</keyword>
<dbReference type="InterPro" id="IPR018359">
    <property type="entry name" value="Bromodomain_CS"/>
</dbReference>
<sequence length="675" mass="79499">MPPKRKTRKQRQIEEEVEKIEIAHKMEEALSRDDEVEEVMEDSVLDNDEEEDVDVEEDIEEEEEEEDEDEEEEEEQEDEEQEDEDDDEDDEFTDAKEEIDDDDEDEVEKEEEVANDEEDEQEAKDADDGEEEEDVDEEEDIEEEDIEEEEEVEEEEDEEEEDEEEEEEEQEDEDDDEDDEFTDAKEEIDDDGEDEVEKEEEIANDEEDEQEAKDADDGEEVEEIAEEEEDDEDDEEEEEDDDENEDDDADDDDDIEEDEDDEMDDEVESNRKIKKRKLSHENDEQSNKMAAYRDFLTSQIKIDSKDFSINLIVDGTKMKYKERSSVIEEKSGKIEFRVVNSDNDPENMIVLTGLKNIFQKQLPKMPKEYIARLVFDRSHLSIAIIRHPLQVLGGITYKPFNERKFAEIVFCAISSDEQVRGYGAHLMNHLKDYVKNASPIRHFLTYADNYAIGYFKKQGFTKDISGLDKKVWMGYIKDYEGGTLMHCAMVEKIRYLDSGKILLLQEAAIRQKIAKISKTNVVREGLEQFKDLNNIKPLNPLTDIPGLREAGWSEEMDLLAQRPKRSPHFVPMQTILLDLQNNNSAWPFLQPVNKDEVQDYYTFIKNPMDLSTVELKLENNKYETFEEFIADIRLIFNNCRTYNNETTSYYKYANKLEKFFEQKVKDFPEYSHLLD</sequence>
<dbReference type="EC" id="2.3.1.48" evidence="3"/>
<dbReference type="OrthoDB" id="1937912at2759"/>
<feature type="domain" description="N-acetyltransferase" evidence="18">
    <location>
        <begin position="334"/>
        <end position="490"/>
    </location>
</feature>
<evidence type="ECO:0000256" key="13">
    <source>
        <dbReference type="ARBA" id="ARBA00048017"/>
    </source>
</evidence>
<comment type="caution">
    <text evidence="19">The sequence shown here is derived from an EMBL/GenBank/DDBJ whole genome shotgun (WGS) entry which is preliminary data.</text>
</comment>
<dbReference type="FunFam" id="3.40.630.30:FF:000004">
    <property type="entry name" value="Histone acetyltransferase KAT2A"/>
    <property type="match status" value="1"/>
</dbReference>
<dbReference type="InterPro" id="IPR037800">
    <property type="entry name" value="GCN5"/>
</dbReference>
<evidence type="ECO:0000256" key="5">
    <source>
        <dbReference type="ARBA" id="ARBA00022679"/>
    </source>
</evidence>
<evidence type="ECO:0000256" key="8">
    <source>
        <dbReference type="ARBA" id="ARBA00023117"/>
    </source>
</evidence>
<dbReference type="GO" id="GO:0140671">
    <property type="term" value="C:ADA complex"/>
    <property type="evidence" value="ECO:0007669"/>
    <property type="project" value="UniProtKB-ARBA"/>
</dbReference>
<dbReference type="SUPFAM" id="SSF55729">
    <property type="entry name" value="Acyl-CoA N-acyltransferases (Nat)"/>
    <property type="match status" value="1"/>
</dbReference>
<proteinExistence type="inferred from homology"/>
<organism evidence="19 20">
    <name type="scientific">Hanseniaspora valbyensis NRRL Y-1626</name>
    <dbReference type="NCBI Taxonomy" id="766949"/>
    <lineage>
        <taxon>Eukaryota</taxon>
        <taxon>Fungi</taxon>
        <taxon>Dikarya</taxon>
        <taxon>Ascomycota</taxon>
        <taxon>Saccharomycotina</taxon>
        <taxon>Saccharomycetes</taxon>
        <taxon>Saccharomycodales</taxon>
        <taxon>Saccharomycodaceae</taxon>
        <taxon>Hanseniaspora</taxon>
    </lineage>
</organism>
<dbReference type="Pfam" id="PF00583">
    <property type="entry name" value="Acetyltransf_1"/>
    <property type="match status" value="1"/>
</dbReference>
<dbReference type="PROSITE" id="PS50014">
    <property type="entry name" value="BROMODOMAIN_2"/>
    <property type="match status" value="1"/>
</dbReference>
<evidence type="ECO:0000256" key="7">
    <source>
        <dbReference type="ARBA" id="ARBA00023015"/>
    </source>
</evidence>
<keyword evidence="8 15" id="KW-0103">Bromodomain</keyword>
<dbReference type="EMBL" id="LXPE01000006">
    <property type="protein sequence ID" value="OBA27866.1"/>
    <property type="molecule type" value="Genomic_DNA"/>
</dbReference>
<name>A0A1B7TGK4_9ASCO</name>
<comment type="similarity">
    <text evidence="2">Belongs to the acetyltransferase family. GCN5 subfamily.</text>
</comment>
<dbReference type="PRINTS" id="PR00503">
    <property type="entry name" value="BROMODOMAIN"/>
</dbReference>
<keyword evidence="7" id="KW-0805">Transcription regulation</keyword>
<evidence type="ECO:0000256" key="2">
    <source>
        <dbReference type="ARBA" id="ARBA00008607"/>
    </source>
</evidence>
<keyword evidence="11" id="KW-0539">Nucleus</keyword>
<evidence type="ECO:0000256" key="15">
    <source>
        <dbReference type="PROSITE-ProRule" id="PRU00035"/>
    </source>
</evidence>
<evidence type="ECO:0000313" key="20">
    <source>
        <dbReference type="Proteomes" id="UP000092321"/>
    </source>
</evidence>
<comment type="subcellular location">
    <subcellularLocation>
        <location evidence="1">Nucleus</location>
    </subcellularLocation>
</comment>
<dbReference type="PANTHER" id="PTHR45750:SF3">
    <property type="entry name" value="HISTONE ACETYLTRANSFERASE"/>
    <property type="match status" value="1"/>
</dbReference>
<keyword evidence="10" id="KW-0804">Transcription</keyword>
<dbReference type="Pfam" id="PF00439">
    <property type="entry name" value="Bromodomain"/>
    <property type="match status" value="1"/>
</dbReference>
<dbReference type="FunFam" id="1.20.920.10:FF:000046">
    <property type="entry name" value="Histone acetyltransferase GCN5"/>
    <property type="match status" value="1"/>
</dbReference>
<accession>A0A1B7TGK4</accession>
<dbReference type="Proteomes" id="UP000092321">
    <property type="component" value="Unassembled WGS sequence"/>
</dbReference>
<keyword evidence="20" id="KW-1185">Reference proteome</keyword>
<evidence type="ECO:0000313" key="19">
    <source>
        <dbReference type="EMBL" id="OBA27866.1"/>
    </source>
</evidence>
<evidence type="ECO:0000256" key="4">
    <source>
        <dbReference type="ARBA" id="ARBA00019713"/>
    </source>
</evidence>
<dbReference type="InterPro" id="IPR001487">
    <property type="entry name" value="Bromodomain"/>
</dbReference>
<dbReference type="PROSITE" id="PS51186">
    <property type="entry name" value="GNAT"/>
    <property type="match status" value="1"/>
</dbReference>
<keyword evidence="12" id="KW-0012">Acyltransferase</keyword>
<evidence type="ECO:0000256" key="6">
    <source>
        <dbReference type="ARBA" id="ARBA00022853"/>
    </source>
</evidence>
<evidence type="ECO:0000259" key="17">
    <source>
        <dbReference type="PROSITE" id="PS50014"/>
    </source>
</evidence>
<reference evidence="20" key="1">
    <citation type="journal article" date="2016" name="Proc. Natl. Acad. Sci. U.S.A.">
        <title>Comparative genomics of biotechnologically important yeasts.</title>
        <authorList>
            <person name="Riley R."/>
            <person name="Haridas S."/>
            <person name="Wolfe K.H."/>
            <person name="Lopes M.R."/>
            <person name="Hittinger C.T."/>
            <person name="Goeker M."/>
            <person name="Salamov A.A."/>
            <person name="Wisecaver J.H."/>
            <person name="Long T.M."/>
            <person name="Calvey C.H."/>
            <person name="Aerts A.L."/>
            <person name="Barry K.W."/>
            <person name="Choi C."/>
            <person name="Clum A."/>
            <person name="Coughlan A.Y."/>
            <person name="Deshpande S."/>
            <person name="Douglass A.P."/>
            <person name="Hanson S.J."/>
            <person name="Klenk H.-P."/>
            <person name="LaButti K.M."/>
            <person name="Lapidus A."/>
            <person name="Lindquist E.A."/>
            <person name="Lipzen A.M."/>
            <person name="Meier-Kolthoff J.P."/>
            <person name="Ohm R.A."/>
            <person name="Otillar R.P."/>
            <person name="Pangilinan J.L."/>
            <person name="Peng Y."/>
            <person name="Rokas A."/>
            <person name="Rosa C.A."/>
            <person name="Scheuner C."/>
            <person name="Sibirny A.A."/>
            <person name="Slot J.C."/>
            <person name="Stielow J.B."/>
            <person name="Sun H."/>
            <person name="Kurtzman C.P."/>
            <person name="Blackwell M."/>
            <person name="Grigoriev I.V."/>
            <person name="Jeffries T.W."/>
        </authorList>
    </citation>
    <scope>NUCLEOTIDE SEQUENCE [LARGE SCALE GENOMIC DNA]</scope>
    <source>
        <strain evidence="20">NRRL Y-1626</strain>
    </source>
</reference>
<evidence type="ECO:0000256" key="16">
    <source>
        <dbReference type="SAM" id="MobiDB-lite"/>
    </source>
</evidence>
<evidence type="ECO:0000256" key="12">
    <source>
        <dbReference type="ARBA" id="ARBA00023315"/>
    </source>
</evidence>
<dbReference type="GO" id="GO:0010484">
    <property type="term" value="F:histone H3 acetyltransferase activity"/>
    <property type="evidence" value="ECO:0007669"/>
    <property type="project" value="TreeGrafter"/>
</dbReference>
<evidence type="ECO:0000256" key="14">
    <source>
        <dbReference type="ARBA" id="ARBA00078361"/>
    </source>
</evidence>
<feature type="region of interest" description="Disordered" evidence="16">
    <location>
        <begin position="25"/>
        <end position="285"/>
    </location>
</feature>
<feature type="domain" description="Bromo" evidence="17">
    <location>
        <begin position="580"/>
        <end position="650"/>
    </location>
</feature>
<dbReference type="Gene3D" id="3.40.630.30">
    <property type="match status" value="1"/>
</dbReference>
<dbReference type="AlphaFoldDB" id="A0A1B7TGK4"/>
<dbReference type="InterPro" id="IPR000182">
    <property type="entry name" value="GNAT_dom"/>
</dbReference>
<dbReference type="InterPro" id="IPR016181">
    <property type="entry name" value="Acyl_CoA_acyltransferase"/>
</dbReference>
<dbReference type="CDD" id="cd05509">
    <property type="entry name" value="Bromo_gcn5_like"/>
    <property type="match status" value="1"/>
</dbReference>
<evidence type="ECO:0000259" key="18">
    <source>
        <dbReference type="PROSITE" id="PS51186"/>
    </source>
</evidence>
<dbReference type="CDD" id="cd04301">
    <property type="entry name" value="NAT_SF"/>
    <property type="match status" value="1"/>
</dbReference>
<dbReference type="InterPro" id="IPR036427">
    <property type="entry name" value="Bromodomain-like_sf"/>
</dbReference>
<dbReference type="SMART" id="SM00297">
    <property type="entry name" value="BROMO"/>
    <property type="match status" value="1"/>
</dbReference>
<dbReference type="Gene3D" id="1.20.920.10">
    <property type="entry name" value="Bromodomain-like"/>
    <property type="match status" value="1"/>
</dbReference>
<dbReference type="SUPFAM" id="SSF47370">
    <property type="entry name" value="Bromodomain"/>
    <property type="match status" value="1"/>
</dbReference>
<dbReference type="GO" id="GO:0005634">
    <property type="term" value="C:nucleus"/>
    <property type="evidence" value="ECO:0007669"/>
    <property type="project" value="UniProtKB-SubCell"/>
</dbReference>
<evidence type="ECO:0000256" key="10">
    <source>
        <dbReference type="ARBA" id="ARBA00023163"/>
    </source>
</evidence>
<feature type="compositionally biased region" description="Acidic residues" evidence="16">
    <location>
        <begin position="34"/>
        <end position="267"/>
    </location>
</feature>
<evidence type="ECO:0000256" key="3">
    <source>
        <dbReference type="ARBA" id="ARBA00013184"/>
    </source>
</evidence>
<protein>
    <recommendedName>
        <fullName evidence="4">Histone acetyltransferase GCN5</fullName>
        <ecNumber evidence="3">2.3.1.48</ecNumber>
    </recommendedName>
    <alternativeName>
        <fullName evidence="14">Histone crotonyltransferase GCN5</fullName>
    </alternativeName>
</protein>
<dbReference type="PANTHER" id="PTHR45750">
    <property type="entry name" value="GH11602P"/>
    <property type="match status" value="1"/>
</dbReference>
<dbReference type="GO" id="GO:0045944">
    <property type="term" value="P:positive regulation of transcription by RNA polymerase II"/>
    <property type="evidence" value="ECO:0007669"/>
    <property type="project" value="TreeGrafter"/>
</dbReference>
<comment type="catalytic activity">
    <reaction evidence="13">
        <text>L-lysyl-[protein] + acetyl-CoA = N(6)-acetyl-L-lysyl-[protein] + CoA + H(+)</text>
        <dbReference type="Rhea" id="RHEA:45948"/>
        <dbReference type="Rhea" id="RHEA-COMP:9752"/>
        <dbReference type="Rhea" id="RHEA-COMP:10731"/>
        <dbReference type="ChEBI" id="CHEBI:15378"/>
        <dbReference type="ChEBI" id="CHEBI:29969"/>
        <dbReference type="ChEBI" id="CHEBI:57287"/>
        <dbReference type="ChEBI" id="CHEBI:57288"/>
        <dbReference type="ChEBI" id="CHEBI:61930"/>
        <dbReference type="EC" id="2.3.1.48"/>
    </reaction>
</comment>
<keyword evidence="5" id="KW-0808">Transferase</keyword>
<evidence type="ECO:0000256" key="11">
    <source>
        <dbReference type="ARBA" id="ARBA00023242"/>
    </source>
</evidence>
<dbReference type="PROSITE" id="PS00633">
    <property type="entry name" value="BROMODOMAIN_1"/>
    <property type="match status" value="1"/>
</dbReference>
<gene>
    <name evidence="19" type="ORF">HANVADRAFT_1359</name>
</gene>
<keyword evidence="9" id="KW-0010">Activator</keyword>
<evidence type="ECO:0000256" key="9">
    <source>
        <dbReference type="ARBA" id="ARBA00023159"/>
    </source>
</evidence>
<evidence type="ECO:0000256" key="1">
    <source>
        <dbReference type="ARBA" id="ARBA00004123"/>
    </source>
</evidence>